<evidence type="ECO:0000313" key="6">
    <source>
        <dbReference type="Proteomes" id="UP000254230"/>
    </source>
</evidence>
<dbReference type="RefSeq" id="WP_058473892.1">
    <property type="nucleotide sequence ID" value="NZ_CAAAIL010000002.1"/>
</dbReference>
<reference evidence="3 5" key="1">
    <citation type="submission" date="2015-11" db="EMBL/GenBank/DDBJ databases">
        <title>Genomic analysis of 38 Legionella species identifies large and diverse effector repertoires.</title>
        <authorList>
            <person name="Burstein D."/>
            <person name="Amaro F."/>
            <person name="Zusman T."/>
            <person name="Lifshitz Z."/>
            <person name="Cohen O."/>
            <person name="Gilbert J.A."/>
            <person name="Pupko T."/>
            <person name="Shuman H.A."/>
            <person name="Segal G."/>
        </authorList>
    </citation>
    <scope>NUCLEOTIDE SEQUENCE [LARGE SCALE GENOMIC DNA]</scope>
    <source>
        <strain evidence="3 5">ATCC 49507</strain>
    </source>
</reference>
<accession>A0A378L5J4</accession>
<dbReference type="Proteomes" id="UP000054639">
    <property type="component" value="Unassembled WGS sequence"/>
</dbReference>
<dbReference type="EMBL" id="LNYR01000021">
    <property type="protein sequence ID" value="KTD49274.1"/>
    <property type="molecule type" value="Genomic_DNA"/>
</dbReference>
<dbReference type="EMBL" id="UGOW01000001">
    <property type="protein sequence ID" value="STY19370.1"/>
    <property type="molecule type" value="Genomic_DNA"/>
</dbReference>
<evidence type="ECO:0000313" key="5">
    <source>
        <dbReference type="Proteomes" id="UP000054639"/>
    </source>
</evidence>
<keyword evidence="1" id="KW-0175">Coiled coil</keyword>
<sequence length="507" mass="57574">MILSPLRFNNSQSFYKFIKRLQKSRLLEIETNNGLQKMTSSTSPHLGSKFLKANDNNIYFLDDVFKFLKQESPESINQSSIRFFDLQNNEVTLAQLKSDLTLCTELQWSKEPVLLMERMNPVLYSSSPFPSLGKLEDVLNAKTQYANASFHNSVKSAKNLLDLILNMSLLSKSLLNLTGTEIIPIPAPFQTTQLITHIKKDLLKITLIEEIKLKHYLLNQIELSKDQQKKSELTHWVDELDVNISNIKEIQHNLSKILTNQRDKIQKAKNKYLQIVQNDATLYTIHNKIRDLKNKIQVQEHDLERLESNYTILKPLAVYGVMVGLPVLAVAAVIIVSGIVLPSLYFAIALAFISLILITLGLLSQTQLFTHKFTDGLTQLQGSIEAKFDNTLEQKRSEINHLKSQVGTLEIDVKFASDFVEIEPSLNLSLENINLLNDEIEADLHEIEQIEGTAGTQNKTKSTDRVFTSKAGDVSLFSRGIKSLPLERTQNVEPQIRRSNSNAELRF</sequence>
<dbReference type="OrthoDB" id="5654305at2"/>
<gene>
    <name evidence="3" type="ORF">Lqua_1726</name>
    <name evidence="4" type="ORF">NCTC12376_03209</name>
</gene>
<keyword evidence="2" id="KW-0472">Membrane</keyword>
<feature type="coiled-coil region" evidence="1">
    <location>
        <begin position="392"/>
        <end position="450"/>
    </location>
</feature>
<protein>
    <submittedName>
        <fullName evidence="4">Uncharacterized protein</fullName>
    </submittedName>
</protein>
<keyword evidence="2" id="KW-0812">Transmembrane</keyword>
<keyword evidence="2" id="KW-1133">Transmembrane helix</keyword>
<feature type="transmembrane region" description="Helical" evidence="2">
    <location>
        <begin position="344"/>
        <end position="363"/>
    </location>
</feature>
<evidence type="ECO:0000313" key="3">
    <source>
        <dbReference type="EMBL" id="KTD49274.1"/>
    </source>
</evidence>
<organism evidence="4 6">
    <name type="scientific">Legionella quateirensis</name>
    <dbReference type="NCBI Taxonomy" id="45072"/>
    <lineage>
        <taxon>Bacteria</taxon>
        <taxon>Pseudomonadati</taxon>
        <taxon>Pseudomonadota</taxon>
        <taxon>Gammaproteobacteria</taxon>
        <taxon>Legionellales</taxon>
        <taxon>Legionellaceae</taxon>
        <taxon>Legionella</taxon>
    </lineage>
</organism>
<evidence type="ECO:0000313" key="4">
    <source>
        <dbReference type="EMBL" id="STY19370.1"/>
    </source>
</evidence>
<evidence type="ECO:0000256" key="1">
    <source>
        <dbReference type="SAM" id="Coils"/>
    </source>
</evidence>
<name>A0A378L5J4_9GAMM</name>
<reference evidence="4 6" key="2">
    <citation type="submission" date="2018-06" db="EMBL/GenBank/DDBJ databases">
        <authorList>
            <consortium name="Pathogen Informatics"/>
            <person name="Doyle S."/>
        </authorList>
    </citation>
    <scope>NUCLEOTIDE SEQUENCE [LARGE SCALE GENOMIC DNA]</scope>
    <source>
        <strain evidence="4 6">NCTC12376</strain>
    </source>
</reference>
<feature type="transmembrane region" description="Helical" evidence="2">
    <location>
        <begin position="316"/>
        <end position="338"/>
    </location>
</feature>
<keyword evidence="5" id="KW-1185">Reference proteome</keyword>
<feature type="coiled-coil region" evidence="1">
    <location>
        <begin position="258"/>
        <end position="309"/>
    </location>
</feature>
<evidence type="ECO:0000256" key="2">
    <source>
        <dbReference type="SAM" id="Phobius"/>
    </source>
</evidence>
<dbReference type="AlphaFoldDB" id="A0A378L5J4"/>
<proteinExistence type="predicted"/>
<dbReference type="Proteomes" id="UP000254230">
    <property type="component" value="Unassembled WGS sequence"/>
</dbReference>